<evidence type="ECO:0000256" key="8">
    <source>
        <dbReference type="ARBA" id="ARBA00022989"/>
    </source>
</evidence>
<dbReference type="PANTHER" id="PTHR11893:SF41">
    <property type="entry name" value="INNEXIN INX2"/>
    <property type="match status" value="1"/>
</dbReference>
<dbReference type="GO" id="GO:0005886">
    <property type="term" value="C:plasma membrane"/>
    <property type="evidence" value="ECO:0007669"/>
    <property type="project" value="UniProtKB-SubCell"/>
</dbReference>
<evidence type="ECO:0000256" key="11">
    <source>
        <dbReference type="ARBA" id="ARBA00023303"/>
    </source>
</evidence>
<dbReference type="Pfam" id="PF00876">
    <property type="entry name" value="Innexin"/>
    <property type="match status" value="1"/>
</dbReference>
<dbReference type="GO" id="GO:0005243">
    <property type="term" value="F:gap junction channel activity"/>
    <property type="evidence" value="ECO:0007669"/>
    <property type="project" value="TreeGrafter"/>
</dbReference>
<keyword evidence="14" id="KW-1185">Reference proteome</keyword>
<name>A0A553PBP0_TIGCA</name>
<feature type="transmembrane region" description="Helical" evidence="12">
    <location>
        <begin position="30"/>
        <end position="48"/>
    </location>
</feature>
<dbReference type="PRINTS" id="PR01262">
    <property type="entry name" value="INNEXIN"/>
</dbReference>
<evidence type="ECO:0000256" key="7">
    <source>
        <dbReference type="ARBA" id="ARBA00022949"/>
    </source>
</evidence>
<sequence length="381" mass="43747">MLGLFKQLQDFLKFDQVWIDNNIFRLHYKGTVIVFVLASLLVTSRQYIGDPIDCMVDGIPGGIMDTYCWIHSTFSIPTRWKIEQGKDAPHPGVAPLADMEEGEEVKHHAYYQWVCFFLFFEAILFYVPRYLWKTSEGGKIKMLVQDLMEPIINEDSKQSQIDTIVKYFRETRGTHALYAFRYFACEVLNFVNIILQIYFIDFFLGFEFSTYGLDVLSFSEMEPESRGDPMHIVFPKVTKCTFNKYGPSGTIEPKDGLCVLPLNIINEKMFIFIWFWLVIVAIVTGIFLLYRIAVLLGPQIRVALITVKGSKSTKRSDVEAILDPASLSFAEKLGDWLVLYFVCKNLDALAVNDLIRHIHKSEAGDNSNTETLKMKPQSSQV</sequence>
<organism evidence="13 14">
    <name type="scientific">Tigriopus californicus</name>
    <name type="common">Marine copepod</name>
    <dbReference type="NCBI Taxonomy" id="6832"/>
    <lineage>
        <taxon>Eukaryota</taxon>
        <taxon>Metazoa</taxon>
        <taxon>Ecdysozoa</taxon>
        <taxon>Arthropoda</taxon>
        <taxon>Crustacea</taxon>
        <taxon>Multicrustacea</taxon>
        <taxon>Hexanauplia</taxon>
        <taxon>Copepoda</taxon>
        <taxon>Harpacticoida</taxon>
        <taxon>Harpacticidae</taxon>
        <taxon>Tigriopus</taxon>
    </lineage>
</organism>
<comment type="caution">
    <text evidence="13">The sequence shown here is derived from an EMBL/GenBank/DDBJ whole genome shotgun (WGS) entry which is preliminary data.</text>
</comment>
<dbReference type="PROSITE" id="PS51013">
    <property type="entry name" value="PANNEXIN"/>
    <property type="match status" value="1"/>
</dbReference>
<dbReference type="GO" id="GO:0005921">
    <property type="term" value="C:gap junction"/>
    <property type="evidence" value="ECO:0007669"/>
    <property type="project" value="UniProtKB-SubCell"/>
</dbReference>
<feature type="transmembrane region" description="Helical" evidence="12">
    <location>
        <begin position="179"/>
        <end position="200"/>
    </location>
</feature>
<evidence type="ECO:0000256" key="2">
    <source>
        <dbReference type="ARBA" id="ARBA00004651"/>
    </source>
</evidence>
<comment type="subcellular location">
    <subcellularLocation>
        <location evidence="1">Cell junction</location>
        <location evidence="1">Gap junction</location>
    </subcellularLocation>
    <subcellularLocation>
        <location evidence="2 12">Cell membrane</location>
        <topology evidence="2 12">Multi-pass membrane protein</topology>
    </subcellularLocation>
</comment>
<evidence type="ECO:0000256" key="4">
    <source>
        <dbReference type="ARBA" id="ARBA00022475"/>
    </source>
</evidence>
<dbReference type="OMA" id="QFTRTWE"/>
<evidence type="ECO:0000256" key="5">
    <source>
        <dbReference type="ARBA" id="ARBA00022692"/>
    </source>
</evidence>
<accession>A0A553PBP0</accession>
<reference evidence="13 14" key="1">
    <citation type="journal article" date="2018" name="Nat. Ecol. Evol.">
        <title>Genomic signatures of mitonuclear coevolution across populations of Tigriopus californicus.</title>
        <authorList>
            <person name="Barreto F.S."/>
            <person name="Watson E.T."/>
            <person name="Lima T.G."/>
            <person name="Willett C.S."/>
            <person name="Edmands S."/>
            <person name="Li W."/>
            <person name="Burton R.S."/>
        </authorList>
    </citation>
    <scope>NUCLEOTIDE SEQUENCE [LARGE SCALE GENOMIC DNA]</scope>
    <source>
        <strain evidence="13 14">San Diego</strain>
    </source>
</reference>
<feature type="transmembrane region" description="Helical" evidence="12">
    <location>
        <begin position="269"/>
        <end position="290"/>
    </location>
</feature>
<keyword evidence="8 12" id="KW-1133">Transmembrane helix</keyword>
<keyword evidence="10 12" id="KW-0472">Membrane</keyword>
<gene>
    <name evidence="12" type="primary">inx</name>
    <name evidence="13" type="ORF">TCAL_09359</name>
</gene>
<keyword evidence="11 12" id="KW-0407">Ion channel</keyword>
<keyword evidence="6" id="KW-0303">Gap junction</keyword>
<evidence type="ECO:0000313" key="14">
    <source>
        <dbReference type="Proteomes" id="UP000318571"/>
    </source>
</evidence>
<keyword evidence="3 12" id="KW-0813">Transport</keyword>
<keyword evidence="7" id="KW-0965">Cell junction</keyword>
<keyword evidence="9 12" id="KW-0406">Ion transport</keyword>
<keyword evidence="4" id="KW-1003">Cell membrane</keyword>
<dbReference type="GO" id="GO:0034220">
    <property type="term" value="P:monoatomic ion transmembrane transport"/>
    <property type="evidence" value="ECO:0007669"/>
    <property type="project" value="UniProtKB-KW"/>
</dbReference>
<comment type="function">
    <text evidence="12">Structural component of the gap junctions.</text>
</comment>
<feature type="transmembrane region" description="Helical" evidence="12">
    <location>
        <begin position="110"/>
        <end position="132"/>
    </location>
</feature>
<evidence type="ECO:0000256" key="10">
    <source>
        <dbReference type="ARBA" id="ARBA00023136"/>
    </source>
</evidence>
<evidence type="ECO:0000256" key="12">
    <source>
        <dbReference type="RuleBase" id="RU010713"/>
    </source>
</evidence>
<dbReference type="PANTHER" id="PTHR11893">
    <property type="entry name" value="INNEXIN"/>
    <property type="match status" value="1"/>
</dbReference>
<protein>
    <recommendedName>
        <fullName evidence="12">Innexin</fullName>
    </recommendedName>
</protein>
<dbReference type="OrthoDB" id="5867527at2759"/>
<dbReference type="GO" id="GO:0007602">
    <property type="term" value="P:phototransduction"/>
    <property type="evidence" value="ECO:0007669"/>
    <property type="project" value="TreeGrafter"/>
</dbReference>
<evidence type="ECO:0000256" key="6">
    <source>
        <dbReference type="ARBA" id="ARBA00022868"/>
    </source>
</evidence>
<comment type="similarity">
    <text evidence="12">Belongs to the pannexin family.</text>
</comment>
<evidence type="ECO:0000256" key="3">
    <source>
        <dbReference type="ARBA" id="ARBA00022448"/>
    </source>
</evidence>
<keyword evidence="5 12" id="KW-0812">Transmembrane</keyword>
<dbReference type="InterPro" id="IPR000990">
    <property type="entry name" value="Innexin"/>
</dbReference>
<evidence type="ECO:0000256" key="1">
    <source>
        <dbReference type="ARBA" id="ARBA00004610"/>
    </source>
</evidence>
<dbReference type="AlphaFoldDB" id="A0A553PBP0"/>
<evidence type="ECO:0000256" key="9">
    <source>
        <dbReference type="ARBA" id="ARBA00023065"/>
    </source>
</evidence>
<evidence type="ECO:0000313" key="13">
    <source>
        <dbReference type="EMBL" id="TRY75101.1"/>
    </source>
</evidence>
<dbReference type="Proteomes" id="UP000318571">
    <property type="component" value="Chromosome 2"/>
</dbReference>
<dbReference type="STRING" id="6832.A0A553PBP0"/>
<dbReference type="EMBL" id="VCGU01000005">
    <property type="protein sequence ID" value="TRY75101.1"/>
    <property type="molecule type" value="Genomic_DNA"/>
</dbReference>
<proteinExistence type="inferred from homology"/>